<proteinExistence type="predicted"/>
<reference evidence="1 2" key="1">
    <citation type="journal article" date="2017" name="Nat. Ecol. Evol.">
        <title>Scallop genome provides insights into evolution of bilaterian karyotype and development.</title>
        <authorList>
            <person name="Wang S."/>
            <person name="Zhang J."/>
            <person name="Jiao W."/>
            <person name="Li J."/>
            <person name="Xun X."/>
            <person name="Sun Y."/>
            <person name="Guo X."/>
            <person name="Huan P."/>
            <person name="Dong B."/>
            <person name="Zhang L."/>
            <person name="Hu X."/>
            <person name="Sun X."/>
            <person name="Wang J."/>
            <person name="Zhao C."/>
            <person name="Wang Y."/>
            <person name="Wang D."/>
            <person name="Huang X."/>
            <person name="Wang R."/>
            <person name="Lv J."/>
            <person name="Li Y."/>
            <person name="Zhang Z."/>
            <person name="Liu B."/>
            <person name="Lu W."/>
            <person name="Hui Y."/>
            <person name="Liang J."/>
            <person name="Zhou Z."/>
            <person name="Hou R."/>
            <person name="Li X."/>
            <person name="Liu Y."/>
            <person name="Li H."/>
            <person name="Ning X."/>
            <person name="Lin Y."/>
            <person name="Zhao L."/>
            <person name="Xing Q."/>
            <person name="Dou J."/>
            <person name="Li Y."/>
            <person name="Mao J."/>
            <person name="Guo H."/>
            <person name="Dou H."/>
            <person name="Li T."/>
            <person name="Mu C."/>
            <person name="Jiang W."/>
            <person name="Fu Q."/>
            <person name="Fu X."/>
            <person name="Miao Y."/>
            <person name="Liu J."/>
            <person name="Yu Q."/>
            <person name="Li R."/>
            <person name="Liao H."/>
            <person name="Li X."/>
            <person name="Kong Y."/>
            <person name="Jiang Z."/>
            <person name="Chourrout D."/>
            <person name="Li R."/>
            <person name="Bao Z."/>
        </authorList>
    </citation>
    <scope>NUCLEOTIDE SEQUENCE [LARGE SCALE GENOMIC DNA]</scope>
    <source>
        <strain evidence="1 2">PY_sf001</strain>
    </source>
</reference>
<comment type="caution">
    <text evidence="1">The sequence shown here is derived from an EMBL/GenBank/DDBJ whole genome shotgun (WGS) entry which is preliminary data.</text>
</comment>
<protein>
    <submittedName>
        <fullName evidence="1">Uncharacterized protein</fullName>
    </submittedName>
</protein>
<keyword evidence="2" id="KW-1185">Reference proteome</keyword>
<accession>A0A210PPI6</accession>
<dbReference type="Proteomes" id="UP000242188">
    <property type="component" value="Unassembled WGS sequence"/>
</dbReference>
<organism evidence="1 2">
    <name type="scientific">Mizuhopecten yessoensis</name>
    <name type="common">Japanese scallop</name>
    <name type="synonym">Patinopecten yessoensis</name>
    <dbReference type="NCBI Taxonomy" id="6573"/>
    <lineage>
        <taxon>Eukaryota</taxon>
        <taxon>Metazoa</taxon>
        <taxon>Spiralia</taxon>
        <taxon>Lophotrochozoa</taxon>
        <taxon>Mollusca</taxon>
        <taxon>Bivalvia</taxon>
        <taxon>Autobranchia</taxon>
        <taxon>Pteriomorphia</taxon>
        <taxon>Pectinida</taxon>
        <taxon>Pectinoidea</taxon>
        <taxon>Pectinidae</taxon>
        <taxon>Mizuhopecten</taxon>
    </lineage>
</organism>
<name>A0A210PPI6_MIZYE</name>
<evidence type="ECO:0000313" key="1">
    <source>
        <dbReference type="EMBL" id="OWF38415.1"/>
    </source>
</evidence>
<dbReference type="EMBL" id="NEDP02005568">
    <property type="protein sequence ID" value="OWF38415.1"/>
    <property type="molecule type" value="Genomic_DNA"/>
</dbReference>
<evidence type="ECO:0000313" key="2">
    <source>
        <dbReference type="Proteomes" id="UP000242188"/>
    </source>
</evidence>
<dbReference type="AlphaFoldDB" id="A0A210PPI6"/>
<sequence length="267" mass="31528">MNRTKSIDSLEISPHSSLSCTKTISRKIKPNKIWKYSKFIPVYEALGDKYPRGPISDRSLLCWLDLQAWYVNYLENKLDRICLLEIKRSSNSGYDDMELYRPSPNHRNQQRKVHENFAFVDDRFGKRNEEYLKTFTKDPEEDESLAIQIFVKMSNSSMNLCRIKSEMIVCCLQNFFKPYDNFDLMWVADLDGHIVEIQDNRTCDIFKRDVVDMVDLKNVKALVYLPQIPAAKLRHKDLCVFDTIAKTLDLTSDQVLYLPMDRQRFLW</sequence>
<gene>
    <name evidence="1" type="ORF">KP79_PYT10708</name>
</gene>